<dbReference type="EMBL" id="QUNI01000003">
    <property type="protein sequence ID" value="REH00271.1"/>
    <property type="molecule type" value="Genomic_DNA"/>
</dbReference>
<sequence length="113" mass="12732">MANLEAKKDTKKQVSQEVIERVGGVERLQRIELPLDDDGNDFIEVIVCIPTRATMGEYLKYNNVNPAKAQDILVKNCLLTDKEQVLADDALFLTCVSALAELIPIRQKVIKKY</sequence>
<accession>A0A3E0ERA6</accession>
<organism evidence="1 2">
    <name type="scientific">Flavobacterium aquicola</name>
    <dbReference type="NCBI Taxonomy" id="1682742"/>
    <lineage>
        <taxon>Bacteria</taxon>
        <taxon>Pseudomonadati</taxon>
        <taxon>Bacteroidota</taxon>
        <taxon>Flavobacteriia</taxon>
        <taxon>Flavobacteriales</taxon>
        <taxon>Flavobacteriaceae</taxon>
        <taxon>Flavobacterium</taxon>
    </lineage>
</organism>
<keyword evidence="2" id="KW-1185">Reference proteome</keyword>
<evidence type="ECO:0000313" key="1">
    <source>
        <dbReference type="EMBL" id="REH00271.1"/>
    </source>
</evidence>
<dbReference type="Proteomes" id="UP000257136">
    <property type="component" value="Unassembled WGS sequence"/>
</dbReference>
<proteinExistence type="predicted"/>
<comment type="caution">
    <text evidence="1">The sequence shown here is derived from an EMBL/GenBank/DDBJ whole genome shotgun (WGS) entry which is preliminary data.</text>
</comment>
<dbReference type="AlphaFoldDB" id="A0A3E0ERA6"/>
<protein>
    <submittedName>
        <fullName evidence="1">Uncharacterized protein</fullName>
    </submittedName>
</protein>
<evidence type="ECO:0000313" key="2">
    <source>
        <dbReference type="Proteomes" id="UP000257136"/>
    </source>
</evidence>
<gene>
    <name evidence="1" type="ORF">C8P67_103247</name>
</gene>
<dbReference type="RefSeq" id="WP_115811463.1">
    <property type="nucleotide sequence ID" value="NZ_QUNI01000003.1"/>
</dbReference>
<dbReference type="OrthoDB" id="1093916at2"/>
<reference evidence="1 2" key="1">
    <citation type="submission" date="2018-08" db="EMBL/GenBank/DDBJ databases">
        <title>Genomic Encyclopedia of Archaeal and Bacterial Type Strains, Phase II (KMG-II): from individual species to whole genera.</title>
        <authorList>
            <person name="Goeker M."/>
        </authorList>
    </citation>
    <scope>NUCLEOTIDE SEQUENCE [LARGE SCALE GENOMIC DNA]</scope>
    <source>
        <strain evidence="1 2">DSM 100880</strain>
    </source>
</reference>
<name>A0A3E0ERA6_9FLAO</name>